<dbReference type="EMBL" id="LVZK01000001">
    <property type="protein sequence ID" value="OAP86100.1"/>
    <property type="molecule type" value="Genomic_DNA"/>
</dbReference>
<evidence type="ECO:0000256" key="1">
    <source>
        <dbReference type="SAM" id="MobiDB-lite"/>
    </source>
</evidence>
<feature type="compositionally biased region" description="Low complexity" evidence="1">
    <location>
        <begin position="147"/>
        <end position="166"/>
    </location>
</feature>
<gene>
    <name evidence="3" type="ORF">A4H34_02680</name>
</gene>
<sequence>MPRTWTPVKLRIVRAAVRTVFAVVALSVIGWLYLGPVTLQAPDDGEPLKCEPLGKSDLDSYYMANFSDYDTGKRILYYMDNEIMDPKKRFDTDTKKSLEQGWERGCQLAREGRRDLLMIVLVLSATVFLALGSPRPFPKLFKSASRDSSPSDETAEADAAAPTESK</sequence>
<evidence type="ECO:0000313" key="4">
    <source>
        <dbReference type="Proteomes" id="UP000078368"/>
    </source>
</evidence>
<evidence type="ECO:0000256" key="2">
    <source>
        <dbReference type="SAM" id="Phobius"/>
    </source>
</evidence>
<evidence type="ECO:0000313" key="3">
    <source>
        <dbReference type="EMBL" id="OAP86100.1"/>
    </source>
</evidence>
<protein>
    <submittedName>
        <fullName evidence="3">Uncharacterized protein</fullName>
    </submittedName>
</protein>
<dbReference type="Proteomes" id="UP000078368">
    <property type="component" value="Unassembled WGS sequence"/>
</dbReference>
<accession>A0A179B3R1</accession>
<dbReference type="AlphaFoldDB" id="A0A179B3R1"/>
<keyword evidence="2" id="KW-1133">Transmembrane helix</keyword>
<feature type="region of interest" description="Disordered" evidence="1">
    <location>
        <begin position="140"/>
        <end position="166"/>
    </location>
</feature>
<comment type="caution">
    <text evidence="3">The sequence shown here is derived from an EMBL/GenBank/DDBJ whole genome shotgun (WGS) entry which is preliminary data.</text>
</comment>
<reference evidence="3 4" key="1">
    <citation type="submission" date="2016-04" db="EMBL/GenBank/DDBJ databases">
        <title>Peptidophaga gingivicola gen. nov., sp. nov., isolated from human subgingival plaque.</title>
        <authorList>
            <person name="Beall C.J."/>
            <person name="Mokrzan E.M."/>
            <person name="Griffen A.L."/>
            <person name="Leys E.J."/>
        </authorList>
    </citation>
    <scope>NUCLEOTIDE SEQUENCE [LARGE SCALE GENOMIC DNA]</scope>
    <source>
        <strain evidence="3 4">BA112</strain>
    </source>
</reference>
<proteinExistence type="predicted"/>
<keyword evidence="2" id="KW-0472">Membrane</keyword>
<organism evidence="3 4">
    <name type="scientific">Peptidiphaga gingivicola</name>
    <dbReference type="NCBI Taxonomy" id="2741497"/>
    <lineage>
        <taxon>Bacteria</taxon>
        <taxon>Bacillati</taxon>
        <taxon>Actinomycetota</taxon>
        <taxon>Actinomycetes</taxon>
        <taxon>Actinomycetales</taxon>
        <taxon>Actinomycetaceae</taxon>
        <taxon>Peptidiphaga</taxon>
    </lineage>
</organism>
<keyword evidence="2" id="KW-0812">Transmembrane</keyword>
<keyword evidence="4" id="KW-1185">Reference proteome</keyword>
<feature type="transmembrane region" description="Helical" evidence="2">
    <location>
        <begin position="12"/>
        <end position="34"/>
    </location>
</feature>
<name>A0A179B3R1_9ACTO</name>
<feature type="transmembrane region" description="Helical" evidence="2">
    <location>
        <begin position="116"/>
        <end position="133"/>
    </location>
</feature>